<dbReference type="CDD" id="cd01860">
    <property type="entry name" value="Rab5_related"/>
    <property type="match status" value="1"/>
</dbReference>
<dbReference type="AlphaFoldDB" id="A0A818FGB6"/>
<name>A0A818FGB6_9BILA</name>
<dbReference type="GO" id="GO:0003924">
    <property type="term" value="F:GTPase activity"/>
    <property type="evidence" value="ECO:0007669"/>
    <property type="project" value="InterPro"/>
</dbReference>
<dbReference type="NCBIfam" id="TIGR00231">
    <property type="entry name" value="small_GTP"/>
    <property type="match status" value="1"/>
</dbReference>
<evidence type="ECO:0000256" key="5">
    <source>
        <dbReference type="ARBA" id="ARBA00023134"/>
    </source>
</evidence>
<dbReference type="FunFam" id="3.40.50.300:FF:000808">
    <property type="entry name" value="Small GTP-binding protein, putative"/>
    <property type="match status" value="1"/>
</dbReference>
<protein>
    <recommendedName>
        <fullName evidence="9">Rab5</fullName>
    </recommendedName>
</protein>
<dbReference type="SUPFAM" id="SSF52540">
    <property type="entry name" value="P-loop containing nucleoside triphosphate hydrolases"/>
    <property type="match status" value="1"/>
</dbReference>
<dbReference type="PROSITE" id="PS51421">
    <property type="entry name" value="RAS"/>
    <property type="match status" value="1"/>
</dbReference>
<organism evidence="7 8">
    <name type="scientific">Rotaria socialis</name>
    <dbReference type="NCBI Taxonomy" id="392032"/>
    <lineage>
        <taxon>Eukaryota</taxon>
        <taxon>Metazoa</taxon>
        <taxon>Spiralia</taxon>
        <taxon>Gnathifera</taxon>
        <taxon>Rotifera</taxon>
        <taxon>Eurotatoria</taxon>
        <taxon>Bdelloidea</taxon>
        <taxon>Philodinida</taxon>
        <taxon>Philodinidae</taxon>
        <taxon>Rotaria</taxon>
    </lineage>
</organism>
<dbReference type="PANTHER" id="PTHR47978">
    <property type="match status" value="1"/>
</dbReference>
<evidence type="ECO:0000256" key="4">
    <source>
        <dbReference type="ARBA" id="ARBA00022741"/>
    </source>
</evidence>
<comment type="similarity">
    <text evidence="1">Belongs to the small GTPase superfamily. Rab family.</text>
</comment>
<dbReference type="Gene3D" id="1.10.287.600">
    <property type="entry name" value="Helix hairpin bin"/>
    <property type="match status" value="1"/>
</dbReference>
<dbReference type="InterPro" id="IPR023123">
    <property type="entry name" value="Tubulin_C"/>
</dbReference>
<evidence type="ECO:0000256" key="3">
    <source>
        <dbReference type="ARBA" id="ARBA00022701"/>
    </source>
</evidence>
<dbReference type="InterPro" id="IPR001806">
    <property type="entry name" value="Small_GTPase"/>
</dbReference>
<dbReference type="SMART" id="SM00176">
    <property type="entry name" value="RAN"/>
    <property type="match status" value="1"/>
</dbReference>
<evidence type="ECO:0000256" key="6">
    <source>
        <dbReference type="SAM" id="MobiDB-lite"/>
    </source>
</evidence>
<dbReference type="PROSITE" id="PS51419">
    <property type="entry name" value="RAB"/>
    <property type="match status" value="1"/>
</dbReference>
<keyword evidence="3" id="KW-0493">Microtubule</keyword>
<dbReference type="EMBL" id="CAJNYU010001853">
    <property type="protein sequence ID" value="CAF3473497.1"/>
    <property type="molecule type" value="Genomic_DNA"/>
</dbReference>
<dbReference type="InterPro" id="IPR027417">
    <property type="entry name" value="P-loop_NTPase"/>
</dbReference>
<comment type="caution">
    <text evidence="7">The sequence shown here is derived from an EMBL/GenBank/DDBJ whole genome shotgun (WGS) entry which is preliminary data.</text>
</comment>
<reference evidence="7" key="1">
    <citation type="submission" date="2021-02" db="EMBL/GenBank/DDBJ databases">
        <authorList>
            <person name="Nowell W R."/>
        </authorList>
    </citation>
    <scope>NUCLEOTIDE SEQUENCE</scope>
</reference>
<gene>
    <name evidence="7" type="ORF">FME351_LOCUS14997</name>
</gene>
<feature type="compositionally biased region" description="Low complexity" evidence="6">
    <location>
        <begin position="253"/>
        <end position="266"/>
    </location>
</feature>
<dbReference type="InterPro" id="IPR008280">
    <property type="entry name" value="Tub_FtsZ_C"/>
</dbReference>
<dbReference type="Proteomes" id="UP000663869">
    <property type="component" value="Unassembled WGS sequence"/>
</dbReference>
<dbReference type="SUPFAM" id="SSF55307">
    <property type="entry name" value="Tubulin C-terminal domain-like"/>
    <property type="match status" value="1"/>
</dbReference>
<dbReference type="Gene3D" id="3.40.50.300">
    <property type="entry name" value="P-loop containing nucleotide triphosphate hydrolases"/>
    <property type="match status" value="1"/>
</dbReference>
<keyword evidence="4" id="KW-0547">Nucleotide-binding</keyword>
<accession>A0A818FGB6</accession>
<dbReference type="GO" id="GO:0005525">
    <property type="term" value="F:GTP binding"/>
    <property type="evidence" value="ECO:0007669"/>
    <property type="project" value="UniProtKB-KW"/>
</dbReference>
<evidence type="ECO:0000256" key="1">
    <source>
        <dbReference type="ARBA" id="ARBA00006270"/>
    </source>
</evidence>
<dbReference type="SMART" id="SM00175">
    <property type="entry name" value="RAB"/>
    <property type="match status" value="1"/>
</dbReference>
<dbReference type="Pfam" id="PF00071">
    <property type="entry name" value="Ras"/>
    <property type="match status" value="1"/>
</dbReference>
<dbReference type="PRINTS" id="PR00449">
    <property type="entry name" value="RASTRNSFRMNG"/>
</dbReference>
<dbReference type="InterPro" id="IPR005225">
    <property type="entry name" value="Small_GTP-bd"/>
</dbReference>
<comment type="similarity">
    <text evidence="2">Belongs to the tubulin family.</text>
</comment>
<dbReference type="GO" id="GO:0005874">
    <property type="term" value="C:microtubule"/>
    <property type="evidence" value="ECO:0007669"/>
    <property type="project" value="UniProtKB-KW"/>
</dbReference>
<feature type="region of interest" description="Disordered" evidence="6">
    <location>
        <begin position="233"/>
        <end position="266"/>
    </location>
</feature>
<evidence type="ECO:0000256" key="2">
    <source>
        <dbReference type="ARBA" id="ARBA00009636"/>
    </source>
</evidence>
<evidence type="ECO:0008006" key="9">
    <source>
        <dbReference type="Google" id="ProtNLM"/>
    </source>
</evidence>
<proteinExistence type="inferred from homology"/>
<dbReference type="SMART" id="SM00174">
    <property type="entry name" value="RHO"/>
    <property type="match status" value="1"/>
</dbReference>
<keyword evidence="5" id="KW-0342">GTP-binding</keyword>
<sequence>MFVPGGDLAPSQHSAVALANSTALVDAWARINLKFDLMYSKRAFVHWYINEGMEENDFSEARDNLAALEQGESAVGKSSLALRFAKGQYQDHAESTIGAAFLTHTLQIDADTTLKVELWDTAGQERYHSLAPMYYRGAQAALVVYDITNADSLSQAKKWVKELRTANGIDMTIGLAGNKADLAATANKRKVDAREVAEYADDNQLIFMETSAKRGDNVSEIFMNVARQVAMKQPTNTLNKPQGAFPPTKPKPKGSSSCCGSSDSKS</sequence>
<evidence type="ECO:0000313" key="8">
    <source>
        <dbReference type="Proteomes" id="UP000663869"/>
    </source>
</evidence>
<evidence type="ECO:0000313" key="7">
    <source>
        <dbReference type="EMBL" id="CAF3473497.1"/>
    </source>
</evidence>
<dbReference type="SMART" id="SM00173">
    <property type="entry name" value="RAS"/>
    <property type="match status" value="1"/>
</dbReference>